<dbReference type="Gene3D" id="3.40.50.1000">
    <property type="entry name" value="HAD superfamily/HAD-like"/>
    <property type="match status" value="1"/>
</dbReference>
<dbReference type="SUPFAM" id="SSF56784">
    <property type="entry name" value="HAD-like"/>
    <property type="match status" value="1"/>
</dbReference>
<accession>A0A329M751</accession>
<keyword evidence="1" id="KW-0472">Membrane</keyword>
<dbReference type="EMBL" id="QMFB01000026">
    <property type="protein sequence ID" value="RAV14473.1"/>
    <property type="molecule type" value="Genomic_DNA"/>
</dbReference>
<feature type="transmembrane region" description="Helical" evidence="1">
    <location>
        <begin position="153"/>
        <end position="173"/>
    </location>
</feature>
<name>A0A329M751_9BACL</name>
<keyword evidence="1" id="KW-0812">Transmembrane</keyword>
<evidence type="ECO:0000313" key="2">
    <source>
        <dbReference type="EMBL" id="RAV14473.1"/>
    </source>
</evidence>
<reference evidence="2 3" key="1">
    <citation type="journal article" date="2009" name="Int. J. Syst. Evol. Microbiol.">
        <title>Paenibacillus contaminans sp. nov., isolated from a contaminated laboratory plate.</title>
        <authorList>
            <person name="Chou J.H."/>
            <person name="Lee J.H."/>
            <person name="Lin M.C."/>
            <person name="Chang P.S."/>
            <person name="Arun A.B."/>
            <person name="Young C.C."/>
            <person name="Chen W.M."/>
        </authorList>
    </citation>
    <scope>NUCLEOTIDE SEQUENCE [LARGE SCALE GENOMIC DNA]</scope>
    <source>
        <strain evidence="2 3">CKOBP-6</strain>
    </source>
</reference>
<dbReference type="InterPro" id="IPR036412">
    <property type="entry name" value="HAD-like_sf"/>
</dbReference>
<dbReference type="AlphaFoldDB" id="A0A329M751"/>
<dbReference type="InterPro" id="IPR023214">
    <property type="entry name" value="HAD_sf"/>
</dbReference>
<keyword evidence="1" id="KW-1133">Transmembrane helix</keyword>
<comment type="caution">
    <text evidence="2">The sequence shown here is derived from an EMBL/GenBank/DDBJ whole genome shotgun (WGS) entry which is preliminary data.</text>
</comment>
<dbReference type="Pfam" id="PF12710">
    <property type="entry name" value="HAD"/>
    <property type="match status" value="1"/>
</dbReference>
<keyword evidence="3" id="KW-1185">Reference proteome</keyword>
<protein>
    <recommendedName>
        <fullName evidence="4">Haloacid dehalogenase-like hydrolase</fullName>
    </recommendedName>
</protein>
<gene>
    <name evidence="2" type="ORF">DQG23_31550</name>
</gene>
<organism evidence="2 3">
    <name type="scientific">Paenibacillus contaminans</name>
    <dbReference type="NCBI Taxonomy" id="450362"/>
    <lineage>
        <taxon>Bacteria</taxon>
        <taxon>Bacillati</taxon>
        <taxon>Bacillota</taxon>
        <taxon>Bacilli</taxon>
        <taxon>Bacillales</taxon>
        <taxon>Paenibacillaceae</taxon>
        <taxon>Paenibacillus</taxon>
    </lineage>
</organism>
<dbReference type="Gene3D" id="1.20.1440.100">
    <property type="entry name" value="SG protein - dephosphorylation function"/>
    <property type="match status" value="1"/>
</dbReference>
<evidence type="ECO:0000256" key="1">
    <source>
        <dbReference type="SAM" id="Phobius"/>
    </source>
</evidence>
<dbReference type="Proteomes" id="UP000250369">
    <property type="component" value="Unassembled WGS sequence"/>
</dbReference>
<evidence type="ECO:0008006" key="4">
    <source>
        <dbReference type="Google" id="ProtNLM"/>
    </source>
</evidence>
<evidence type="ECO:0000313" key="3">
    <source>
        <dbReference type="Proteomes" id="UP000250369"/>
    </source>
</evidence>
<proteinExistence type="predicted"/>
<sequence>MSSLSFSRVTIDLPCHCSCLIIVRKSSFRHRRNHLNCARLQSFPCPLYQSLRAVPMERFTRIVLAGCRDFLSIDNRIRHKVTTFLETAYYNRIYFPVFVSSQWEVWRSGLLNLVVHFTKKGVKHAIIDVDNTISKSNVVEFYLFVRSAMMHPVLYRVWLCYFMIVHIPMYLMLDFWKRERFQQVFYRNYAKIPIGQLERRAYEFFEMKVKASFIQPVHDLIFDLKRAGISVVLLSTSIEPIVKQYADYFQVPYVCLEARSENGATQIDLSSLSDFKLNYIRECGCDPCNTVSIADSKHDFDVLNYPKYAVVVNDRVPKWMKGLQNDAVFLDRKGRE</sequence>